<dbReference type="Proteomes" id="UP000239757">
    <property type="component" value="Unassembled WGS sequence"/>
</dbReference>
<gene>
    <name evidence="2" type="ORF">GOBAR_AA11223</name>
</gene>
<evidence type="ECO:0000256" key="1">
    <source>
        <dbReference type="SAM" id="MobiDB-lite"/>
    </source>
</evidence>
<dbReference type="EMBL" id="KZ663860">
    <property type="protein sequence ID" value="PPS09439.1"/>
    <property type="molecule type" value="Genomic_DNA"/>
</dbReference>
<accession>A0A2P5Y1H4</accession>
<reference evidence="2 3" key="1">
    <citation type="submission" date="2015-01" db="EMBL/GenBank/DDBJ databases">
        <title>Genome of allotetraploid Gossypium barbadense reveals genomic plasticity and fiber elongation in cotton evolution.</title>
        <authorList>
            <person name="Chen X."/>
            <person name="Liu X."/>
            <person name="Zhao B."/>
            <person name="Zheng H."/>
            <person name="Hu Y."/>
            <person name="Lu G."/>
            <person name="Yang C."/>
            <person name="Chen J."/>
            <person name="Shan C."/>
            <person name="Zhang L."/>
            <person name="Zhou Y."/>
            <person name="Wang L."/>
            <person name="Guo W."/>
            <person name="Bai Y."/>
            <person name="Ruan J."/>
            <person name="Shangguan X."/>
            <person name="Mao Y."/>
            <person name="Jiang J."/>
            <person name="Zhu Y."/>
            <person name="Lei J."/>
            <person name="Kang H."/>
            <person name="Chen S."/>
            <person name="He X."/>
            <person name="Wang R."/>
            <person name="Wang Y."/>
            <person name="Chen J."/>
            <person name="Wang L."/>
            <person name="Yu S."/>
            <person name="Wang B."/>
            <person name="Wei J."/>
            <person name="Song S."/>
            <person name="Lu X."/>
            <person name="Gao Z."/>
            <person name="Gu W."/>
            <person name="Deng X."/>
            <person name="Ma D."/>
            <person name="Wang S."/>
            <person name="Liang W."/>
            <person name="Fang L."/>
            <person name="Cai C."/>
            <person name="Zhu X."/>
            <person name="Zhou B."/>
            <person name="Zhang Y."/>
            <person name="Chen Z."/>
            <person name="Xu S."/>
            <person name="Zhu R."/>
            <person name="Wang S."/>
            <person name="Zhang T."/>
            <person name="Zhao G."/>
        </authorList>
    </citation>
    <scope>NUCLEOTIDE SEQUENCE [LARGE SCALE GENOMIC DNA]</scope>
    <source>
        <strain evidence="3">cv. Xinhai21</strain>
        <tissue evidence="2">Leaf</tissue>
    </source>
</reference>
<proteinExistence type="predicted"/>
<protein>
    <submittedName>
        <fullName evidence="2">Uncharacterized protein</fullName>
    </submittedName>
</protein>
<evidence type="ECO:0000313" key="2">
    <source>
        <dbReference type="EMBL" id="PPS09439.1"/>
    </source>
</evidence>
<organism evidence="2 3">
    <name type="scientific">Gossypium barbadense</name>
    <name type="common">Sea Island cotton</name>
    <name type="synonym">Hibiscus barbadensis</name>
    <dbReference type="NCBI Taxonomy" id="3634"/>
    <lineage>
        <taxon>Eukaryota</taxon>
        <taxon>Viridiplantae</taxon>
        <taxon>Streptophyta</taxon>
        <taxon>Embryophyta</taxon>
        <taxon>Tracheophyta</taxon>
        <taxon>Spermatophyta</taxon>
        <taxon>Magnoliopsida</taxon>
        <taxon>eudicotyledons</taxon>
        <taxon>Gunneridae</taxon>
        <taxon>Pentapetalae</taxon>
        <taxon>rosids</taxon>
        <taxon>malvids</taxon>
        <taxon>Malvales</taxon>
        <taxon>Malvaceae</taxon>
        <taxon>Malvoideae</taxon>
        <taxon>Gossypium</taxon>
    </lineage>
</organism>
<dbReference type="AlphaFoldDB" id="A0A2P5Y1H4"/>
<name>A0A2P5Y1H4_GOSBA</name>
<feature type="region of interest" description="Disordered" evidence="1">
    <location>
        <begin position="19"/>
        <end position="50"/>
    </location>
</feature>
<evidence type="ECO:0000313" key="3">
    <source>
        <dbReference type="Proteomes" id="UP000239757"/>
    </source>
</evidence>
<sequence>MKPSHELDERVVVAESVGPRAVEGHHQECPCWPSPRTEEPEVSSQSSHVWANGDDPFPIPFCLVLNGEGNEISQVDDMPGRWENCCLGAARIVGGIARGQSVPALRGREVYMASESM</sequence>